<dbReference type="Proteomes" id="UP000311919">
    <property type="component" value="Unassembled WGS sequence"/>
</dbReference>
<evidence type="ECO:0000313" key="2">
    <source>
        <dbReference type="Proteomes" id="UP000311919"/>
    </source>
</evidence>
<protein>
    <submittedName>
        <fullName evidence="1">Meiosis-specific nuclear structural 1</fullName>
    </submittedName>
</protein>
<reference evidence="1 2" key="1">
    <citation type="submission" date="2019-03" db="EMBL/GenBank/DDBJ databases">
        <title>An improved genome assembly of the fluke Schistosoma japonicum.</title>
        <authorList>
            <person name="Hu W."/>
            <person name="Luo F."/>
            <person name="Yin M."/>
            <person name="Mo X."/>
            <person name="Sun C."/>
            <person name="Wu Q."/>
            <person name="Zhu B."/>
            <person name="Xiang M."/>
            <person name="Wang J."/>
            <person name="Wang Y."/>
            <person name="Zhang T."/>
            <person name="Xu B."/>
            <person name="Zheng H."/>
            <person name="Feng Z."/>
        </authorList>
    </citation>
    <scope>NUCLEOTIDE SEQUENCE [LARGE SCALE GENOMIC DNA]</scope>
    <source>
        <strain evidence="1">HuSjv2</strain>
        <tissue evidence="1">Worms</tissue>
    </source>
</reference>
<organism evidence="1 2">
    <name type="scientific">Schistosoma japonicum</name>
    <name type="common">Blood fluke</name>
    <dbReference type="NCBI Taxonomy" id="6182"/>
    <lineage>
        <taxon>Eukaryota</taxon>
        <taxon>Metazoa</taxon>
        <taxon>Spiralia</taxon>
        <taxon>Lophotrochozoa</taxon>
        <taxon>Platyhelminthes</taxon>
        <taxon>Trematoda</taxon>
        <taxon>Digenea</taxon>
        <taxon>Strigeidida</taxon>
        <taxon>Schistosomatoidea</taxon>
        <taxon>Schistosomatidae</taxon>
        <taxon>Schistosoma</taxon>
    </lineage>
</organism>
<evidence type="ECO:0000313" key="1">
    <source>
        <dbReference type="EMBL" id="TNN06440.1"/>
    </source>
</evidence>
<proteinExistence type="predicted"/>
<sequence length="120" mass="14051">MKENLICQCLCFRLIDTTKNNVEEKKVTLEEEIILMSKAKALSNFLFLKDDVFTIETLKLYKKKAVTQQLWNSEDNHKKQQCNELQSTSLTTQVYSQDKVKQMNRYALLTVLNKVTEPMV</sequence>
<dbReference type="AlphaFoldDB" id="A0A4Z2CR16"/>
<gene>
    <name evidence="1" type="ORF">EWB00_008381</name>
</gene>
<dbReference type="OrthoDB" id="6222393at2759"/>
<dbReference type="EMBL" id="SKCS01000464">
    <property type="protein sequence ID" value="TNN06440.1"/>
    <property type="molecule type" value="Genomic_DNA"/>
</dbReference>
<keyword evidence="2" id="KW-1185">Reference proteome</keyword>
<comment type="caution">
    <text evidence="1">The sequence shown here is derived from an EMBL/GenBank/DDBJ whole genome shotgun (WGS) entry which is preliminary data.</text>
</comment>
<accession>A0A4Z2CR16</accession>
<name>A0A4Z2CR16_SCHJA</name>